<keyword evidence="2" id="KW-1185">Reference proteome</keyword>
<reference evidence="3" key="1">
    <citation type="submission" date="2017-02" db="UniProtKB">
        <authorList>
            <consortium name="WormBaseParasite"/>
        </authorList>
    </citation>
    <scope>IDENTIFICATION</scope>
</reference>
<protein>
    <submittedName>
        <fullName evidence="3">Transposase</fullName>
    </submittedName>
</protein>
<dbReference type="AlphaFoldDB" id="A0A0N4X708"/>
<evidence type="ECO:0000313" key="2">
    <source>
        <dbReference type="Proteomes" id="UP000268014"/>
    </source>
</evidence>
<dbReference type="WBParaSite" id="HPLM_0002015001-mRNA-1">
    <property type="protein sequence ID" value="HPLM_0002015001-mRNA-1"/>
    <property type="gene ID" value="HPLM_0002015001"/>
</dbReference>
<sequence>MGKNRYHKVARLGRRIGSIESFDGQEPGAEDVLSQRPLVRAADPRPVACLEYRHIPLFPAQPVISAFI</sequence>
<proteinExistence type="predicted"/>
<organism evidence="3">
    <name type="scientific">Haemonchus placei</name>
    <name type="common">Barber's pole worm</name>
    <dbReference type="NCBI Taxonomy" id="6290"/>
    <lineage>
        <taxon>Eukaryota</taxon>
        <taxon>Metazoa</taxon>
        <taxon>Ecdysozoa</taxon>
        <taxon>Nematoda</taxon>
        <taxon>Chromadorea</taxon>
        <taxon>Rhabditida</taxon>
        <taxon>Rhabditina</taxon>
        <taxon>Rhabditomorpha</taxon>
        <taxon>Strongyloidea</taxon>
        <taxon>Trichostrongylidae</taxon>
        <taxon>Haemonchus</taxon>
    </lineage>
</organism>
<evidence type="ECO:0000313" key="1">
    <source>
        <dbReference type="EMBL" id="VDO81733.1"/>
    </source>
</evidence>
<name>A0A0N4X708_HAEPC</name>
<dbReference type="Proteomes" id="UP000268014">
    <property type="component" value="Unassembled WGS sequence"/>
</dbReference>
<accession>A0A0N4X708</accession>
<gene>
    <name evidence="1" type="ORF">HPLM_LOCUS20142</name>
</gene>
<evidence type="ECO:0000313" key="3">
    <source>
        <dbReference type="WBParaSite" id="HPLM_0002015001-mRNA-1"/>
    </source>
</evidence>
<dbReference type="EMBL" id="UZAF01021896">
    <property type="protein sequence ID" value="VDO81733.1"/>
    <property type="molecule type" value="Genomic_DNA"/>
</dbReference>
<reference evidence="1 2" key="2">
    <citation type="submission" date="2018-11" db="EMBL/GenBank/DDBJ databases">
        <authorList>
            <consortium name="Pathogen Informatics"/>
        </authorList>
    </citation>
    <scope>NUCLEOTIDE SEQUENCE [LARGE SCALE GENOMIC DNA]</scope>
    <source>
        <strain evidence="1 2">MHpl1</strain>
    </source>
</reference>